<accession>A0A9D1YX11</accession>
<dbReference type="Proteomes" id="UP000824005">
    <property type="component" value="Unassembled WGS sequence"/>
</dbReference>
<protein>
    <submittedName>
        <fullName evidence="2">Uncharacterized protein</fullName>
    </submittedName>
</protein>
<gene>
    <name evidence="2" type="ORF">H9830_14070</name>
</gene>
<dbReference type="EMBL" id="DXDC01000427">
    <property type="protein sequence ID" value="HIY67389.1"/>
    <property type="molecule type" value="Genomic_DNA"/>
</dbReference>
<keyword evidence="1" id="KW-0472">Membrane</keyword>
<dbReference type="AlphaFoldDB" id="A0A9D1YX11"/>
<proteinExistence type="predicted"/>
<evidence type="ECO:0000313" key="3">
    <source>
        <dbReference type="Proteomes" id="UP000824005"/>
    </source>
</evidence>
<keyword evidence="1" id="KW-0812">Transmembrane</keyword>
<reference evidence="2" key="1">
    <citation type="journal article" date="2021" name="PeerJ">
        <title>Extensive microbial diversity within the chicken gut microbiome revealed by metagenomics and culture.</title>
        <authorList>
            <person name="Gilroy R."/>
            <person name="Ravi A."/>
            <person name="Getino M."/>
            <person name="Pursley I."/>
            <person name="Horton D.L."/>
            <person name="Alikhan N.F."/>
            <person name="Baker D."/>
            <person name="Gharbi K."/>
            <person name="Hall N."/>
            <person name="Watson M."/>
            <person name="Adriaenssens E.M."/>
            <person name="Foster-Nyarko E."/>
            <person name="Jarju S."/>
            <person name="Secka A."/>
            <person name="Antonio M."/>
            <person name="Oren A."/>
            <person name="Chaudhuri R.R."/>
            <person name="La Ragione R."/>
            <person name="Hildebrand F."/>
            <person name="Pallen M.J."/>
        </authorList>
    </citation>
    <scope>NUCLEOTIDE SEQUENCE</scope>
    <source>
        <strain evidence="2">ChiGjej1B1-98</strain>
    </source>
</reference>
<feature type="non-terminal residue" evidence="2">
    <location>
        <position position="72"/>
    </location>
</feature>
<evidence type="ECO:0000313" key="2">
    <source>
        <dbReference type="EMBL" id="HIY67389.1"/>
    </source>
</evidence>
<sequence>MHVDLVDSFWLFAQADVEFSLNPTQALGIPIALVGAVFLSLGTQMQHKGVEIAEEGRDANANSMGLQQILSL</sequence>
<reference evidence="2" key="2">
    <citation type="submission" date="2021-04" db="EMBL/GenBank/DDBJ databases">
        <authorList>
            <person name="Gilroy R."/>
        </authorList>
    </citation>
    <scope>NUCLEOTIDE SEQUENCE</scope>
    <source>
        <strain evidence="2">ChiGjej1B1-98</strain>
    </source>
</reference>
<comment type="caution">
    <text evidence="2">The sequence shown here is derived from an EMBL/GenBank/DDBJ whole genome shotgun (WGS) entry which is preliminary data.</text>
</comment>
<name>A0A9D1YX11_9MICO</name>
<organism evidence="2 3">
    <name type="scientific">Candidatus Agrococcus pullicola</name>
    <dbReference type="NCBI Taxonomy" id="2838429"/>
    <lineage>
        <taxon>Bacteria</taxon>
        <taxon>Bacillati</taxon>
        <taxon>Actinomycetota</taxon>
        <taxon>Actinomycetes</taxon>
        <taxon>Micrococcales</taxon>
        <taxon>Microbacteriaceae</taxon>
        <taxon>Agrococcus</taxon>
    </lineage>
</organism>
<evidence type="ECO:0000256" key="1">
    <source>
        <dbReference type="SAM" id="Phobius"/>
    </source>
</evidence>
<feature type="transmembrane region" description="Helical" evidence="1">
    <location>
        <begin position="20"/>
        <end position="41"/>
    </location>
</feature>
<keyword evidence="1" id="KW-1133">Transmembrane helix</keyword>